<name>A0A4S4LNL6_9AGAM</name>
<dbReference type="SMART" id="SM00369">
    <property type="entry name" value="LRR_TYP"/>
    <property type="match status" value="6"/>
</dbReference>
<feature type="compositionally biased region" description="Low complexity" evidence="3">
    <location>
        <begin position="154"/>
        <end position="163"/>
    </location>
</feature>
<dbReference type="InterPro" id="IPR003591">
    <property type="entry name" value="Leu-rich_rpt_typical-subtyp"/>
</dbReference>
<feature type="compositionally biased region" description="Polar residues" evidence="3">
    <location>
        <begin position="167"/>
        <end position="177"/>
    </location>
</feature>
<feature type="compositionally biased region" description="Basic and acidic residues" evidence="3">
    <location>
        <begin position="17"/>
        <end position="28"/>
    </location>
</feature>
<keyword evidence="2" id="KW-0677">Repeat</keyword>
<dbReference type="SUPFAM" id="SSF52047">
    <property type="entry name" value="RNI-like"/>
    <property type="match status" value="1"/>
</dbReference>
<dbReference type="PANTHER" id="PTHR47566">
    <property type="match status" value="1"/>
</dbReference>
<dbReference type="Proteomes" id="UP000308199">
    <property type="component" value="Unassembled WGS sequence"/>
</dbReference>
<feature type="compositionally biased region" description="Basic and acidic residues" evidence="3">
    <location>
        <begin position="698"/>
        <end position="712"/>
    </location>
</feature>
<evidence type="ECO:0000313" key="4">
    <source>
        <dbReference type="EMBL" id="THH11660.1"/>
    </source>
</evidence>
<protein>
    <recommendedName>
        <fullName evidence="6">Septation initiation network scaffold protein cdc11</fullName>
    </recommendedName>
</protein>
<feature type="compositionally biased region" description="Acidic residues" evidence="3">
    <location>
        <begin position="47"/>
        <end position="59"/>
    </location>
</feature>
<dbReference type="GO" id="GO:0061499">
    <property type="term" value="C:outer plaque of mitotic spindle pole body"/>
    <property type="evidence" value="ECO:0007669"/>
    <property type="project" value="TreeGrafter"/>
</dbReference>
<evidence type="ECO:0000256" key="3">
    <source>
        <dbReference type="SAM" id="MobiDB-lite"/>
    </source>
</evidence>
<feature type="region of interest" description="Disordered" evidence="3">
    <location>
        <begin position="971"/>
        <end position="1017"/>
    </location>
</feature>
<feature type="region of interest" description="Disordered" evidence="3">
    <location>
        <begin position="1453"/>
        <end position="1484"/>
    </location>
</feature>
<evidence type="ECO:0000256" key="2">
    <source>
        <dbReference type="ARBA" id="ARBA00022737"/>
    </source>
</evidence>
<feature type="compositionally biased region" description="Basic and acidic residues" evidence="3">
    <location>
        <begin position="488"/>
        <end position="506"/>
    </location>
</feature>
<feature type="region of interest" description="Disordered" evidence="3">
    <location>
        <begin position="830"/>
        <end position="935"/>
    </location>
</feature>
<dbReference type="InterPro" id="IPR001611">
    <property type="entry name" value="Leu-rich_rpt"/>
</dbReference>
<feature type="compositionally biased region" description="Low complexity" evidence="3">
    <location>
        <begin position="979"/>
        <end position="995"/>
    </location>
</feature>
<feature type="compositionally biased region" description="Polar residues" evidence="3">
    <location>
        <begin position="1006"/>
        <end position="1017"/>
    </location>
</feature>
<dbReference type="GO" id="GO:0031028">
    <property type="term" value="P:septation initiation signaling"/>
    <property type="evidence" value="ECO:0007669"/>
    <property type="project" value="TreeGrafter"/>
</dbReference>
<dbReference type="EMBL" id="SGPK01000010">
    <property type="protein sequence ID" value="THH11660.1"/>
    <property type="molecule type" value="Genomic_DNA"/>
</dbReference>
<feature type="compositionally biased region" description="Basic and acidic residues" evidence="3">
    <location>
        <begin position="889"/>
        <end position="909"/>
    </location>
</feature>
<dbReference type="PROSITE" id="PS51450">
    <property type="entry name" value="LRR"/>
    <property type="match status" value="3"/>
</dbReference>
<feature type="region of interest" description="Disordered" evidence="3">
    <location>
        <begin position="456"/>
        <end position="540"/>
    </location>
</feature>
<feature type="region of interest" description="Disordered" evidence="3">
    <location>
        <begin position="246"/>
        <end position="282"/>
    </location>
</feature>
<accession>A0A4S4LNL6</accession>
<dbReference type="InterPro" id="IPR032675">
    <property type="entry name" value="LRR_dom_sf"/>
</dbReference>
<dbReference type="PANTHER" id="PTHR47566:SF1">
    <property type="entry name" value="PROTEIN NUD1"/>
    <property type="match status" value="1"/>
</dbReference>
<gene>
    <name evidence="4" type="ORF">EW145_g491</name>
</gene>
<evidence type="ECO:0008006" key="6">
    <source>
        <dbReference type="Google" id="ProtNLM"/>
    </source>
</evidence>
<evidence type="ECO:0000313" key="5">
    <source>
        <dbReference type="Proteomes" id="UP000308199"/>
    </source>
</evidence>
<feature type="compositionally biased region" description="Low complexity" evidence="3">
    <location>
        <begin position="261"/>
        <end position="275"/>
    </location>
</feature>
<feature type="region of interest" description="Disordered" evidence="3">
    <location>
        <begin position="309"/>
        <end position="338"/>
    </location>
</feature>
<organism evidence="4 5">
    <name type="scientific">Phellinidium pouzarii</name>
    <dbReference type="NCBI Taxonomy" id="167371"/>
    <lineage>
        <taxon>Eukaryota</taxon>
        <taxon>Fungi</taxon>
        <taxon>Dikarya</taxon>
        <taxon>Basidiomycota</taxon>
        <taxon>Agaricomycotina</taxon>
        <taxon>Agaricomycetes</taxon>
        <taxon>Hymenochaetales</taxon>
        <taxon>Hymenochaetaceae</taxon>
        <taxon>Phellinidium</taxon>
    </lineage>
</organism>
<feature type="region of interest" description="Disordered" evidence="3">
    <location>
        <begin position="672"/>
        <end position="736"/>
    </location>
</feature>
<feature type="compositionally biased region" description="Polar residues" evidence="3">
    <location>
        <begin position="77"/>
        <end position="108"/>
    </location>
</feature>
<dbReference type="SUPFAM" id="SSF52058">
    <property type="entry name" value="L domain-like"/>
    <property type="match status" value="1"/>
</dbReference>
<dbReference type="GO" id="GO:1902412">
    <property type="term" value="P:regulation of mitotic cytokinesis"/>
    <property type="evidence" value="ECO:0007669"/>
    <property type="project" value="TreeGrafter"/>
</dbReference>
<dbReference type="OrthoDB" id="7451790at2759"/>
<dbReference type="InterPro" id="IPR052574">
    <property type="entry name" value="CDIRP"/>
</dbReference>
<keyword evidence="5" id="KW-1185">Reference proteome</keyword>
<dbReference type="Gene3D" id="3.80.10.10">
    <property type="entry name" value="Ribonuclease Inhibitor"/>
    <property type="match status" value="3"/>
</dbReference>
<keyword evidence="1" id="KW-0433">Leucine-rich repeat</keyword>
<proteinExistence type="predicted"/>
<feature type="compositionally biased region" description="Polar residues" evidence="3">
    <location>
        <begin position="309"/>
        <end position="330"/>
    </location>
</feature>
<feature type="region of interest" description="Disordered" evidence="3">
    <location>
        <begin position="1"/>
        <end position="224"/>
    </location>
</feature>
<feature type="compositionally biased region" description="Basic and acidic residues" evidence="3">
    <location>
        <begin position="456"/>
        <end position="465"/>
    </location>
</feature>
<comment type="caution">
    <text evidence="4">The sequence shown here is derived from an EMBL/GenBank/DDBJ whole genome shotgun (WGS) entry which is preliminary data.</text>
</comment>
<dbReference type="GO" id="GO:0035591">
    <property type="term" value="F:signaling adaptor activity"/>
    <property type="evidence" value="ECO:0007669"/>
    <property type="project" value="TreeGrafter"/>
</dbReference>
<sequence>MSTNTRKAGIGQTIHDFIPRAIREESARQARKMSARASERPAWQTDDLADEWIEPDEEHNDNTSEAPAQQQQQQAAYTMNSSSMGTRNFGSTNFQASAGQEAGQQHQHVGTFVVREDLPLPNLPKTPGKSKGGMKDIFSPLQLEKMFEPPSPPKSKSNKSPSPRRQGASSMSRQRLSSRPAVPSKLSQVIAASFIEEEHDERSGEQDGPDEIMETDIPNIGAFGNLRPSPNCCFTFSVPRENINISPAARPASNNLTSHNPQAQSTPTPSQSKQQLEPNPNDSRLRLFQFQYDTYTRDHLSALVDSFGVSSPSNGSASRSTAGTVLPQSPSEREDVDNSFPQLRATKRLKLTPPTELREGSCRIIQHVSTNEHPIKRARDISIASNAVGTRRPTTLSSNATDTSLQRQVPNELFSHLATSAIPSLYTTTNSNNGRYSSLAFRQKAEDLMAKIKSDRRMFSERSDKSFTSQKSEDDSIDAQEQSMAPSPEKRPTSPLERRLVDKDNDSDPDPDPPSYAASIARSNFMTNPKKNKKRLDFDIGQNHRPSFPVRADEQGLVVMPIAIPDILGPADRVRSPNPTFLAPPGTTFSSMRFSALARTESINEDLNRLVSSGSTATTATTLTAGSGASGMKHAGPAQMVRIVPTDLPALPDRVGGMIFDHTLRRWVKERENTGSTAAQPAPRTISGGTDGGSESEDPFKDIESLRDDDSSRSQPVQDATEPGANIYDFDGSGGTEDMRLVDSDSDSEFDDADDAQLSTFTFDNPATGIVQVMTGEEDGAEMYELTDSELDDDDNGLNATDVGVDELAEGFSNNFASMSIHDVNIPSHSPIDVSESMPTPAAPTNLWQGDTDKADVPTPAATPRPRERRPVRPPRSALKSASVTPIAKADRRRSVSFSDGRKDGKILELEESEDDSDVAAVPSGLLPSAPSTRSKRIADMLEDLEESVFEDESPSKENQQGQLHDQLQPMSTWLPDANSPNSSGSSKRSFSRSPTIRSPRKLSPRRTTAVGSTSSRTNANATFLTECSFGVAHDRLVEVITDVQPFEPYWDSLGSVDLSSRKLDSVARLKEFLPKLDSLILDDNLLSWLSGVPNTVRTLSAASNTLTSLTSFGHLLNLENLDISYNDVDSLQQLGCLRHLREFRADGNKISSLDGLAHLDGLLKLSLQGNQLRELNFSAFRWSRLELLNLSNNRLENVRGIGALPALISINLDNNSLSALDQPHDDKDKVHLSSAIVLHKLRILRLSGNRLKHLDVARFPNLRTLYVDNNCLTEGKGSQHNQKKTRQRLLNVHRLGKLENFSARYQSGAGSRDLGLQLQSNDVYDVKRLYLSGNPSPLPLGPTAQACYNLVYLELAACRLVSFPENFSVLMPNVRALNLNYNFLETDEIARGLAGLARLRKLTVVGNRMTGTKALIKMLSAMGQNVEMLDFRMNPCSLGWYLPLLVHDKDDNALLQPSEPPKGRHHSTFPPKQASEFNGRGGNVPVSNADLAEARQRGIGNIPSSPTVASGGAIESGPRVASVNDVHPTQSVNGKEKLGPSHWETLDAQFRRGLPDQVYAGRLAYRGLVMRACPQIRVLDGVRIMEKERRKAEALLRCVLKEVEASNMTVRASGQR</sequence>
<reference evidence="4 5" key="1">
    <citation type="submission" date="2019-02" db="EMBL/GenBank/DDBJ databases">
        <title>Genome sequencing of the rare red list fungi Phellinidium pouzarii.</title>
        <authorList>
            <person name="Buettner E."/>
            <person name="Kellner H."/>
        </authorList>
    </citation>
    <scope>NUCLEOTIDE SEQUENCE [LARGE SCALE GENOMIC DNA]</scope>
    <source>
        <strain evidence="4 5">DSM 108285</strain>
    </source>
</reference>
<evidence type="ECO:0000256" key="1">
    <source>
        <dbReference type="ARBA" id="ARBA00022614"/>
    </source>
</evidence>